<evidence type="ECO:0000313" key="2">
    <source>
        <dbReference type="EMBL" id="GBL80183.1"/>
    </source>
</evidence>
<dbReference type="Proteomes" id="UP000499080">
    <property type="component" value="Unassembled WGS sequence"/>
</dbReference>
<dbReference type="OrthoDB" id="6435366at2759"/>
<comment type="caution">
    <text evidence="2">The sequence shown here is derived from an EMBL/GenBank/DDBJ whole genome shotgun (WGS) entry which is preliminary data.</text>
</comment>
<dbReference type="Gene3D" id="3.10.10.10">
    <property type="entry name" value="HIV Type 1 Reverse Transcriptase, subunit A, domain 1"/>
    <property type="match status" value="1"/>
</dbReference>
<proteinExistence type="predicted"/>
<name>A0A4Y2AK08_ARAVE</name>
<dbReference type="Pfam" id="PF00078">
    <property type="entry name" value="RVT_1"/>
    <property type="match status" value="1"/>
</dbReference>
<dbReference type="EMBL" id="BGPR01000020">
    <property type="protein sequence ID" value="GBL80183.1"/>
    <property type="molecule type" value="Genomic_DNA"/>
</dbReference>
<evidence type="ECO:0000259" key="1">
    <source>
        <dbReference type="Pfam" id="PF00078"/>
    </source>
</evidence>
<dbReference type="SUPFAM" id="SSF56672">
    <property type="entry name" value="DNA/RNA polymerases"/>
    <property type="match status" value="1"/>
</dbReference>
<dbReference type="GO" id="GO:0071897">
    <property type="term" value="P:DNA biosynthetic process"/>
    <property type="evidence" value="ECO:0007669"/>
    <property type="project" value="UniProtKB-ARBA"/>
</dbReference>
<dbReference type="CDD" id="cd01647">
    <property type="entry name" value="RT_LTR"/>
    <property type="match status" value="1"/>
</dbReference>
<dbReference type="AlphaFoldDB" id="A0A4Y2AK08"/>
<keyword evidence="3" id="KW-1185">Reference proteome</keyword>
<accession>A0A4Y2AK08</accession>
<dbReference type="InterPro" id="IPR043128">
    <property type="entry name" value="Rev_trsase/Diguanyl_cyclase"/>
</dbReference>
<feature type="domain" description="Reverse transcriptase" evidence="1">
    <location>
        <begin position="53"/>
        <end position="155"/>
    </location>
</feature>
<dbReference type="InterPro" id="IPR000477">
    <property type="entry name" value="RT_dom"/>
</dbReference>
<protein>
    <submittedName>
        <fullName evidence="2">Retrovirus-related Pol polyprotein from transposon 412</fullName>
    </submittedName>
</protein>
<gene>
    <name evidence="2" type="primary">POL_200</name>
    <name evidence="2" type="ORF">AVEN_29159_1</name>
</gene>
<dbReference type="InterPro" id="IPR043502">
    <property type="entry name" value="DNA/RNA_pol_sf"/>
</dbReference>
<dbReference type="PANTHER" id="PTHR24559">
    <property type="entry name" value="TRANSPOSON TY3-I GAG-POL POLYPROTEIN"/>
    <property type="match status" value="1"/>
</dbReference>
<evidence type="ECO:0000313" key="3">
    <source>
        <dbReference type="Proteomes" id="UP000499080"/>
    </source>
</evidence>
<dbReference type="Gene3D" id="3.30.70.270">
    <property type="match status" value="1"/>
</dbReference>
<dbReference type="PANTHER" id="PTHR24559:SF444">
    <property type="entry name" value="REVERSE TRANSCRIPTASE DOMAIN-CONTAINING PROTEIN"/>
    <property type="match status" value="1"/>
</dbReference>
<reference evidence="2 3" key="1">
    <citation type="journal article" date="2019" name="Sci. Rep.">
        <title>Orb-weaving spider Araneus ventricosus genome elucidates the spidroin gene catalogue.</title>
        <authorList>
            <person name="Kono N."/>
            <person name="Nakamura H."/>
            <person name="Ohtoshi R."/>
            <person name="Moran D.A.P."/>
            <person name="Shinohara A."/>
            <person name="Yoshida Y."/>
            <person name="Fujiwara M."/>
            <person name="Mori M."/>
            <person name="Tomita M."/>
            <person name="Arakawa K."/>
        </authorList>
    </citation>
    <scope>NUCLEOTIDE SEQUENCE [LARGE SCALE GENOMIC DNA]</scope>
</reference>
<organism evidence="2 3">
    <name type="scientific">Araneus ventricosus</name>
    <name type="common">Orbweaver spider</name>
    <name type="synonym">Epeira ventricosa</name>
    <dbReference type="NCBI Taxonomy" id="182803"/>
    <lineage>
        <taxon>Eukaryota</taxon>
        <taxon>Metazoa</taxon>
        <taxon>Ecdysozoa</taxon>
        <taxon>Arthropoda</taxon>
        <taxon>Chelicerata</taxon>
        <taxon>Arachnida</taxon>
        <taxon>Araneae</taxon>
        <taxon>Araneomorphae</taxon>
        <taxon>Entelegynae</taxon>
        <taxon>Araneoidea</taxon>
        <taxon>Araneidae</taxon>
        <taxon>Araneus</taxon>
    </lineage>
</organism>
<sequence>MEIVLHDTTPVYSQPRRLTPNEKAIVEQQISQWLTDGIICPSTSNYASPIFFVKKKDNSHRLCVDYRRLNKRILREHFPLPLISDILDMVGSTKIFGTLDLRNGFHHVDVAKDSQKYTVFVTHEGHYEFKKVPFGLSNSPACFYRYINVVSCAWVKEQRPRRN</sequence>
<dbReference type="InterPro" id="IPR053134">
    <property type="entry name" value="RNA-dir_DNA_polymerase"/>
</dbReference>